<comment type="similarity">
    <text evidence="2 8">Belongs to the 4-toluene sulfonate uptake permease (TSUP) (TC 2.A.102) family.</text>
</comment>
<feature type="transmembrane region" description="Helical" evidence="8">
    <location>
        <begin position="112"/>
        <end position="129"/>
    </location>
</feature>
<dbReference type="InterPro" id="IPR002781">
    <property type="entry name" value="TM_pro_TauE-like"/>
</dbReference>
<feature type="transmembrane region" description="Helical" evidence="8">
    <location>
        <begin position="12"/>
        <end position="34"/>
    </location>
</feature>
<feature type="transmembrane region" description="Helical" evidence="8">
    <location>
        <begin position="207"/>
        <end position="228"/>
    </location>
</feature>
<name>A0A8G2BJM2_9PROT</name>
<evidence type="ECO:0000256" key="7">
    <source>
        <dbReference type="ARBA" id="ARBA00023136"/>
    </source>
</evidence>
<dbReference type="GO" id="GO:0005886">
    <property type="term" value="C:plasma membrane"/>
    <property type="evidence" value="ECO:0007669"/>
    <property type="project" value="UniProtKB-SubCell"/>
</dbReference>
<keyword evidence="6 8" id="KW-1133">Transmembrane helix</keyword>
<keyword evidence="3" id="KW-0813">Transport</keyword>
<evidence type="ECO:0000313" key="9">
    <source>
        <dbReference type="EMBL" id="SDG08331.1"/>
    </source>
</evidence>
<feature type="transmembrane region" description="Helical" evidence="8">
    <location>
        <begin position="87"/>
        <end position="106"/>
    </location>
</feature>
<proteinExistence type="inferred from homology"/>
<feature type="transmembrane region" description="Helical" evidence="8">
    <location>
        <begin position="141"/>
        <end position="160"/>
    </location>
</feature>
<accession>A0A8G2BJM2</accession>
<feature type="transmembrane region" description="Helical" evidence="8">
    <location>
        <begin position="240"/>
        <end position="257"/>
    </location>
</feature>
<keyword evidence="10" id="KW-1185">Reference proteome</keyword>
<dbReference type="AlphaFoldDB" id="A0A8G2BJM2"/>
<evidence type="ECO:0000256" key="4">
    <source>
        <dbReference type="ARBA" id="ARBA00022475"/>
    </source>
</evidence>
<feature type="transmembrane region" description="Helical" evidence="8">
    <location>
        <begin position="180"/>
        <end position="200"/>
    </location>
</feature>
<dbReference type="PANTHER" id="PTHR30269:SF37">
    <property type="entry name" value="MEMBRANE TRANSPORTER PROTEIN"/>
    <property type="match status" value="1"/>
</dbReference>
<evidence type="ECO:0000313" key="10">
    <source>
        <dbReference type="Proteomes" id="UP000198615"/>
    </source>
</evidence>
<dbReference type="InterPro" id="IPR052017">
    <property type="entry name" value="TSUP"/>
</dbReference>
<dbReference type="Pfam" id="PF01925">
    <property type="entry name" value="TauE"/>
    <property type="match status" value="1"/>
</dbReference>
<protein>
    <recommendedName>
        <fullName evidence="8">Probable membrane transporter protein</fullName>
    </recommendedName>
</protein>
<keyword evidence="4 8" id="KW-1003">Cell membrane</keyword>
<reference evidence="9 10" key="1">
    <citation type="submission" date="2016-10" db="EMBL/GenBank/DDBJ databases">
        <authorList>
            <person name="Varghese N."/>
            <person name="Submissions S."/>
        </authorList>
    </citation>
    <scope>NUCLEOTIDE SEQUENCE [LARGE SCALE GENOMIC DNA]</scope>
    <source>
        <strain evidence="9 10">DSM 18839</strain>
    </source>
</reference>
<gene>
    <name evidence="9" type="ORF">SAMN05660686_03287</name>
</gene>
<evidence type="ECO:0000256" key="6">
    <source>
        <dbReference type="ARBA" id="ARBA00022989"/>
    </source>
</evidence>
<feature type="transmembrane region" description="Helical" evidence="8">
    <location>
        <begin position="40"/>
        <end position="66"/>
    </location>
</feature>
<evidence type="ECO:0000256" key="8">
    <source>
        <dbReference type="RuleBase" id="RU363041"/>
    </source>
</evidence>
<evidence type="ECO:0000256" key="3">
    <source>
        <dbReference type="ARBA" id="ARBA00022448"/>
    </source>
</evidence>
<evidence type="ECO:0000256" key="2">
    <source>
        <dbReference type="ARBA" id="ARBA00009142"/>
    </source>
</evidence>
<evidence type="ECO:0000256" key="5">
    <source>
        <dbReference type="ARBA" id="ARBA00022692"/>
    </source>
</evidence>
<organism evidence="9 10">
    <name type="scientific">Thalassobaculum litoreum DSM 18839</name>
    <dbReference type="NCBI Taxonomy" id="1123362"/>
    <lineage>
        <taxon>Bacteria</taxon>
        <taxon>Pseudomonadati</taxon>
        <taxon>Pseudomonadota</taxon>
        <taxon>Alphaproteobacteria</taxon>
        <taxon>Rhodospirillales</taxon>
        <taxon>Thalassobaculaceae</taxon>
        <taxon>Thalassobaculum</taxon>
    </lineage>
</organism>
<dbReference type="OrthoDB" id="9795324at2"/>
<comment type="caution">
    <text evidence="9">The sequence shown here is derived from an EMBL/GenBank/DDBJ whole genome shotgun (WGS) entry which is preliminary data.</text>
</comment>
<evidence type="ECO:0000256" key="1">
    <source>
        <dbReference type="ARBA" id="ARBA00004651"/>
    </source>
</evidence>
<dbReference type="Proteomes" id="UP000198615">
    <property type="component" value="Unassembled WGS sequence"/>
</dbReference>
<dbReference type="PANTHER" id="PTHR30269">
    <property type="entry name" value="TRANSMEMBRANE PROTEIN YFCA"/>
    <property type="match status" value="1"/>
</dbReference>
<keyword evidence="5 8" id="KW-0812">Transmembrane</keyword>
<dbReference type="RefSeq" id="WP_093151902.1">
    <property type="nucleotide sequence ID" value="NZ_FNBW01000010.1"/>
</dbReference>
<dbReference type="EMBL" id="FNBW01000010">
    <property type="protein sequence ID" value="SDG08331.1"/>
    <property type="molecule type" value="Genomic_DNA"/>
</dbReference>
<sequence>MSGLTAGFQDLVFLGWQAPIWAAVVGACIVAGVVRGFTGFGFPLIVVTSTSLVIAPVEIVPIALLLDILAGVRMLPSVRHDVDRRGVSFLVLGALPAIPLGAWLLSSLDAETMRLAIGVMVLIAVLIIARGFQMARPPGAPLLTGTGMAAGFLSGTMGMPGPPVILLYLSSPLPVATLRATSIAFFLFSDLAALAAMLWFGIITETVGWRALVLAPIVELAVLAGRHLYGIADPSHVKRAALVLLTVLAVVAIAKSLL</sequence>
<keyword evidence="7 8" id="KW-0472">Membrane</keyword>
<comment type="subcellular location">
    <subcellularLocation>
        <location evidence="1 8">Cell membrane</location>
        <topology evidence="1 8">Multi-pass membrane protein</topology>
    </subcellularLocation>
</comment>